<evidence type="ECO:0000313" key="9">
    <source>
        <dbReference type="Proteomes" id="UP001152614"/>
    </source>
</evidence>
<feature type="transmembrane region" description="Helical" evidence="6">
    <location>
        <begin position="7"/>
        <end position="28"/>
    </location>
</feature>
<keyword evidence="3 6" id="KW-0812">Transmembrane</keyword>
<feature type="transmembrane region" description="Helical" evidence="6">
    <location>
        <begin position="130"/>
        <end position="149"/>
    </location>
</feature>
<evidence type="ECO:0000256" key="2">
    <source>
        <dbReference type="ARBA" id="ARBA00007362"/>
    </source>
</evidence>
<evidence type="ECO:0000256" key="3">
    <source>
        <dbReference type="ARBA" id="ARBA00022692"/>
    </source>
</evidence>
<dbReference type="AlphaFoldDB" id="A0A9X4NIC2"/>
<feature type="domain" description="EamA" evidence="7">
    <location>
        <begin position="158"/>
        <end position="290"/>
    </location>
</feature>
<feature type="transmembrane region" description="Helical" evidence="6">
    <location>
        <begin position="218"/>
        <end position="236"/>
    </location>
</feature>
<dbReference type="GO" id="GO:0016020">
    <property type="term" value="C:membrane"/>
    <property type="evidence" value="ECO:0007669"/>
    <property type="project" value="UniProtKB-SubCell"/>
</dbReference>
<name>A0A9X4NIC2_9LACT</name>
<evidence type="ECO:0000259" key="7">
    <source>
        <dbReference type="Pfam" id="PF00892"/>
    </source>
</evidence>
<feature type="transmembrane region" description="Helical" evidence="6">
    <location>
        <begin position="40"/>
        <end position="57"/>
    </location>
</feature>
<dbReference type="PANTHER" id="PTHR32322:SF2">
    <property type="entry name" value="EAMA DOMAIN-CONTAINING PROTEIN"/>
    <property type="match status" value="1"/>
</dbReference>
<comment type="similarity">
    <text evidence="2">Belongs to the EamA transporter family.</text>
</comment>
<dbReference type="InterPro" id="IPR000620">
    <property type="entry name" value="EamA_dom"/>
</dbReference>
<sequence>MSRKFKGIIYASLGAILFGASSIIATILFRNKSISPEWLVTMRMLGSGVLLLGYLIIRKKDVFTPWKNLKSVVILVSLGIFGVLFAQGSFMLSIYYGNAAVATILQSFGPTVIIIYLAISSRKFPSKIEILAVLLSIVGIFLMVTNGNINAVKVSILSIIFGIISAFGVCAYSLIPRGILTQQNSLIIVGWGLLIGGGVSSIFNPIIKVPKAFDLKDLYLLVIIIVFGTLLAYSLYVNSLIYIEPHVASMLGILEPTVTLLVSIAVFKTSFLSFQVVGIVIIFISLLIINYPSKIQIKQ</sequence>
<organism evidence="8 9">
    <name type="scientific">Lactococcus lactis</name>
    <dbReference type="NCBI Taxonomy" id="1358"/>
    <lineage>
        <taxon>Bacteria</taxon>
        <taxon>Bacillati</taxon>
        <taxon>Bacillota</taxon>
        <taxon>Bacilli</taxon>
        <taxon>Lactobacillales</taxon>
        <taxon>Streptococcaceae</taxon>
        <taxon>Lactococcus</taxon>
    </lineage>
</organism>
<feature type="transmembrane region" description="Helical" evidence="6">
    <location>
        <begin position="186"/>
        <end position="206"/>
    </location>
</feature>
<dbReference type="InterPro" id="IPR037185">
    <property type="entry name" value="EmrE-like"/>
</dbReference>
<proteinExistence type="inferred from homology"/>
<feature type="transmembrane region" description="Helical" evidence="6">
    <location>
        <begin position="155"/>
        <end position="174"/>
    </location>
</feature>
<gene>
    <name evidence="8" type="ORF">OGZ51_07325</name>
</gene>
<dbReference type="PANTHER" id="PTHR32322">
    <property type="entry name" value="INNER MEMBRANE TRANSPORTER"/>
    <property type="match status" value="1"/>
</dbReference>
<accession>A0A9X4NIC2</accession>
<dbReference type="RefSeq" id="WP_278228997.1">
    <property type="nucleotide sequence ID" value="NZ_JAOWLY010000006.1"/>
</dbReference>
<feature type="transmembrane region" description="Helical" evidence="6">
    <location>
        <begin position="94"/>
        <end position="118"/>
    </location>
</feature>
<protein>
    <submittedName>
        <fullName evidence="8">DMT family transporter</fullName>
    </submittedName>
</protein>
<evidence type="ECO:0000256" key="4">
    <source>
        <dbReference type="ARBA" id="ARBA00022989"/>
    </source>
</evidence>
<keyword evidence="4 6" id="KW-1133">Transmembrane helix</keyword>
<keyword evidence="5 6" id="KW-0472">Membrane</keyword>
<evidence type="ECO:0000313" key="8">
    <source>
        <dbReference type="EMBL" id="MDG4983952.1"/>
    </source>
</evidence>
<dbReference type="Proteomes" id="UP001152614">
    <property type="component" value="Unassembled WGS sequence"/>
</dbReference>
<dbReference type="InterPro" id="IPR050638">
    <property type="entry name" value="AA-Vitamin_Transporters"/>
</dbReference>
<evidence type="ECO:0000256" key="6">
    <source>
        <dbReference type="SAM" id="Phobius"/>
    </source>
</evidence>
<feature type="transmembrane region" description="Helical" evidence="6">
    <location>
        <begin position="272"/>
        <end position="291"/>
    </location>
</feature>
<evidence type="ECO:0000256" key="1">
    <source>
        <dbReference type="ARBA" id="ARBA00004127"/>
    </source>
</evidence>
<comment type="caution">
    <text evidence="8">The sequence shown here is derived from an EMBL/GenBank/DDBJ whole genome shotgun (WGS) entry which is preliminary data.</text>
</comment>
<reference evidence="8" key="2">
    <citation type="journal article" date="2023" name="Food Microbiol.">
        <title>Evaluation of the fermentation potential of lactic acid bacteria isolated from herbs, fruits and vegetables as starter cultures in nut-based milk alternatives.</title>
        <authorList>
            <person name="Huang W."/>
            <person name="Dong A."/>
            <person name="Pham H.T."/>
            <person name="Zhou C."/>
            <person name="Huo Z."/>
            <person name="Watjen A.P."/>
            <person name="Prakash S."/>
            <person name="Bang-Berthelsen C.H."/>
            <person name="Turner M.S."/>
        </authorList>
    </citation>
    <scope>NUCLEOTIDE SEQUENCE</scope>
    <source>
        <strain evidence="8">3</strain>
    </source>
</reference>
<feature type="transmembrane region" description="Helical" evidence="6">
    <location>
        <begin position="69"/>
        <end position="88"/>
    </location>
</feature>
<reference evidence="8" key="1">
    <citation type="submission" date="2022-10" db="EMBL/GenBank/DDBJ databases">
        <authorList>
            <person name="Turner M.S."/>
            <person name="Huang W."/>
        </authorList>
    </citation>
    <scope>NUCLEOTIDE SEQUENCE</scope>
    <source>
        <strain evidence="8">3</strain>
    </source>
</reference>
<comment type="subcellular location">
    <subcellularLocation>
        <location evidence="1">Endomembrane system</location>
        <topology evidence="1">Multi-pass membrane protein</topology>
    </subcellularLocation>
</comment>
<feature type="domain" description="EamA" evidence="7">
    <location>
        <begin position="6"/>
        <end position="144"/>
    </location>
</feature>
<evidence type="ECO:0000256" key="5">
    <source>
        <dbReference type="ARBA" id="ARBA00023136"/>
    </source>
</evidence>
<feature type="transmembrane region" description="Helical" evidence="6">
    <location>
        <begin position="248"/>
        <end position="266"/>
    </location>
</feature>
<dbReference type="SUPFAM" id="SSF103481">
    <property type="entry name" value="Multidrug resistance efflux transporter EmrE"/>
    <property type="match status" value="2"/>
</dbReference>
<dbReference type="EMBL" id="JAOWLY010000006">
    <property type="protein sequence ID" value="MDG4983952.1"/>
    <property type="molecule type" value="Genomic_DNA"/>
</dbReference>
<dbReference type="Pfam" id="PF00892">
    <property type="entry name" value="EamA"/>
    <property type="match status" value="2"/>
</dbReference>